<feature type="region of interest" description="Disordered" evidence="4">
    <location>
        <begin position="1"/>
        <end position="211"/>
    </location>
</feature>
<dbReference type="NCBIfam" id="TIGR00231">
    <property type="entry name" value="small_GTP"/>
    <property type="match status" value="1"/>
</dbReference>
<feature type="compositionally biased region" description="Basic residues" evidence="4">
    <location>
        <begin position="1282"/>
        <end position="1293"/>
    </location>
</feature>
<feature type="compositionally biased region" description="Basic residues" evidence="4">
    <location>
        <begin position="72"/>
        <end position="86"/>
    </location>
</feature>
<feature type="compositionally biased region" description="Basic and acidic residues" evidence="4">
    <location>
        <begin position="1294"/>
        <end position="1311"/>
    </location>
</feature>
<name>A0A3Q1BB69_AMPOC</name>
<feature type="compositionally biased region" description="Basic and acidic residues" evidence="4">
    <location>
        <begin position="969"/>
        <end position="979"/>
    </location>
</feature>
<evidence type="ECO:0000256" key="4">
    <source>
        <dbReference type="SAM" id="MobiDB-lite"/>
    </source>
</evidence>
<feature type="compositionally biased region" description="Basic and acidic residues" evidence="4">
    <location>
        <begin position="758"/>
        <end position="769"/>
    </location>
</feature>
<feature type="compositionally biased region" description="Basic residues" evidence="4">
    <location>
        <begin position="560"/>
        <end position="571"/>
    </location>
</feature>
<dbReference type="InterPro" id="IPR005225">
    <property type="entry name" value="Small_GTP-bd"/>
</dbReference>
<feature type="region of interest" description="Disordered" evidence="4">
    <location>
        <begin position="2035"/>
        <end position="2095"/>
    </location>
</feature>
<feature type="compositionally biased region" description="Polar residues" evidence="4">
    <location>
        <begin position="2293"/>
        <end position="2302"/>
    </location>
</feature>
<feature type="compositionally biased region" description="Basic and acidic residues" evidence="4">
    <location>
        <begin position="2344"/>
        <end position="2367"/>
    </location>
</feature>
<feature type="compositionally biased region" description="Polar residues" evidence="4">
    <location>
        <begin position="60"/>
        <end position="69"/>
    </location>
</feature>
<dbReference type="Pfam" id="PF00071">
    <property type="entry name" value="Ras"/>
    <property type="match status" value="1"/>
</dbReference>
<feature type="region of interest" description="Disordered" evidence="4">
    <location>
        <begin position="1439"/>
        <end position="1462"/>
    </location>
</feature>
<feature type="compositionally biased region" description="Polar residues" evidence="4">
    <location>
        <begin position="2248"/>
        <end position="2257"/>
    </location>
</feature>
<dbReference type="SMART" id="SM00173">
    <property type="entry name" value="RAS"/>
    <property type="match status" value="1"/>
</dbReference>
<dbReference type="PANTHER" id="PTHR47977">
    <property type="entry name" value="RAS-RELATED PROTEIN RAB"/>
    <property type="match status" value="1"/>
</dbReference>
<organism evidence="5 6">
    <name type="scientific">Amphiprion ocellaris</name>
    <name type="common">Clown anemonefish</name>
    <dbReference type="NCBI Taxonomy" id="80972"/>
    <lineage>
        <taxon>Eukaryota</taxon>
        <taxon>Metazoa</taxon>
        <taxon>Chordata</taxon>
        <taxon>Craniata</taxon>
        <taxon>Vertebrata</taxon>
        <taxon>Euteleostomi</taxon>
        <taxon>Actinopterygii</taxon>
        <taxon>Neopterygii</taxon>
        <taxon>Teleostei</taxon>
        <taxon>Neoteleostei</taxon>
        <taxon>Acanthomorphata</taxon>
        <taxon>Ovalentaria</taxon>
        <taxon>Pomacentridae</taxon>
        <taxon>Amphiprion</taxon>
    </lineage>
</organism>
<dbReference type="Gene3D" id="3.40.50.300">
    <property type="entry name" value="P-loop containing nucleotide triphosphate hydrolases"/>
    <property type="match status" value="1"/>
</dbReference>
<dbReference type="GO" id="GO:0003924">
    <property type="term" value="F:GTPase activity"/>
    <property type="evidence" value="ECO:0007669"/>
    <property type="project" value="InterPro"/>
</dbReference>
<dbReference type="SMART" id="SM00174">
    <property type="entry name" value="RHO"/>
    <property type="match status" value="1"/>
</dbReference>
<feature type="compositionally biased region" description="Basic and acidic residues" evidence="4">
    <location>
        <begin position="1796"/>
        <end position="1811"/>
    </location>
</feature>
<feature type="region of interest" description="Disordered" evidence="4">
    <location>
        <begin position="2175"/>
        <end position="2540"/>
    </location>
</feature>
<feature type="region of interest" description="Disordered" evidence="4">
    <location>
        <begin position="670"/>
        <end position="979"/>
    </location>
</feature>
<feature type="region of interest" description="Disordered" evidence="4">
    <location>
        <begin position="1142"/>
        <end position="1220"/>
    </location>
</feature>
<sequence length="2733" mass="303871">MSGKGAKKKRLGSRRVAPNQNVSSEEIHVTDGSSVTQHHVLEESSESLNVLSNPDDSKPETQQTPSPDITMSRRKLGSSRRNKGRQFAKDSETEPYLEHREEVEEKTRGNKTVEATQTSLAAQLDRQEESSQGSVQDISATPDSSLSSGSTPDYYYSEVKSPSTLNSPEHVTEILTPKPGNLQADQTHENETKLEKTDKSNTPQSAEMEENVGILELPHLSALSSLSADQQLINIQLSNSKEMPEEKLSHVNSVAEMGSSKNDDTDLFRRDESLQGNILESESQVGSVALEFATDKNSPRENTAIEDNVEQAIFLLPKEELPTSEKLKELFNLSELKDDQHLEDIVNNVHKQDLEAIQMQTVDQDDYSPESLILDATENVDICAGNLKDQAEIKDVTQTDFKGVSDKPVGATPEAVDKSDTGAHQSEDNCKIKQEVSTPTVKQDMQPTKEDNLEALDQISEDNPSYDTKTPQISDIERVDTALVQVSESEGGVEDDVKPNPEQMFHPGMEQLISQMENSKSSQSFQSETNVVFDSQPLDSSAGIDEKTNTGFQQSDIRRKLGFSRRNKGKQQVKDNEPTEEADGNTKDHEPSETTEISLTSETADQEKSTETMLEGMNRFDARPTEEENTQTDTHVCTSELTITGKHSSPTVDKQVIDLSHCTQMPDEDLLGVHSVTDTESKERDEYTDLLRLNENSPEDPLVSKTQVSPFTVEISTEKISPGEHTELEFRAEKATDSSQKDELSTKQEQLSNVRGAQHSEDAVKKVDEQDIQPTQVQDEQQNYDSPESLILLHATEKVDSSFGNLKDQTEMRDTNQSELSFKITDDSAPKEEVSNPDDKQDQRPTQERRLEASDQRNEDSDVYDSKHPFIKNTEREDTALGQVNEGESQVDDDVKHKDEQAVHQDNEGVISEVEKSTFSPQTLLSDIDAPFDSNRQDISVSVDEQTNTGTDLRGNRRKLGSSRRKKERQQGKASKEEVLEITTSDEAIEITKMSLATETKIQEGLSQGVKHDVFPSVLHDSSMFLLSTPGYSEVQKPAATNHPEADLGSLIPQNENLQEDQEDRQTDFKGMPDKSVGATLEEVDTSGTVVHQSEVNVKKMVEEEGKTREMLQIDKLSAGATVDATDNSKIVEIITTLPSEVMVKSSDDSATKQEVSTPDDKQDEHPTKEDNLEALDQISEDNPSYDTKTPQTSDVERVDSTALVQASESDGRVEDDVKPNPAQIFHQEAAQLFSEMEDIKFPVQSFESETNVASDSQPHDSSVSIDVETNTGFQQSDIRRKLGSSRRNKGRQQLKDNKPTEETDENKIDYEPSETTETPLTTETADQEMSAETMLEGMNKFDSHQTKEENRQLPDENLLDFYSVPELEKGRYGAQHLEDAVKKVHDQEIKPIQIQETPQIDNTPVSVIDDETNITETFIDLIEIRDPDQSKLAVKSTDDDTKEINFESSDQGKEADRVFDAKKPQLSDIERADTLLGDYVIESQVKDDTKSSAGKTGRQEAGLFSEMEDSESSLQSLQHELHAALDSKPQQNNTSFNSGGNTRKLGSSQEKSMETMLEGKGKSDIAQIKDTVHVKQNEHFGPLYDISEFNSSSLHSSPVVDRQQVESNSSEMPDKGLPITSSEIKNEEKENTELLRQYEHSEGSDLFSESHVESENIECPTTMEITTEKSSSREHTKVESSVEQSSKSAPKKELALSGEQNECFNPFEVTGAEQSEDVVNKVHEELIDPIQVQELLQIDTGPKSCLQALPSELNTPLDSQQDEHQSIKDESPTGPNPVGSRRKLGSSRRNKGRQHAKEEATENTRDDEASKTPNISLAIETARQEELTDIKSPEKIRKVSSTVNEDENTEKLPNKDTFFIDSSTVVTADNDVLKSNKDVDDKDKKLVKEPENLSHLTGYDTDKMDLMQPPQASVWKDDLYMQNISHHDDSLNAESSTVDILAQEEASQLQNTEDLFRQDVDVQQTNDVIETVGHVMMESSVDKQGPGQGEVGQNFGDSTNKIDAVQEINTSHMLVSTAQERVEDVESGISTAMDASNSQEENQSDYKKTLQVKSNQKRRKMGSTRRNQLNRKQEGEMDNKDETTESEVNTEADVRNLDEMEDVKELVLPAEVSQNENATTLLGAVYKEQQEGNEISSAHDEGHQLESSTSNLQSLEGNVIPGRHDLMALLPEPSASHTEEAVDPDRKDGERSVDVGVEPSQLEEFTSSKTQITPVIAERNRRSLDQLLPLNTETTTNTGIAGGSPVLSETTETTQNDNERAESATEIQDQDSTEQKPNTVTEEAQVKIPETKNASPNLTPTNRRRKMGSTRRNLGSRNKGEDLDNEATEITVGDVKAESVPGIKEKELQLHTEYSEGDPEQERLLETVEYSQAGESHSTPPTQQTVEKKPVSQGELLDTEQLTPHYLPSTSTKNDTMSMSAPGGRRRKMGSHRKSRGHQGYGDQTEEQEGILDEQNGTNVRSIPEEGVIKPYEEHKEEPSGLQKISEGDDRDKKPSSNIIISKPGEHSKSVSEKTPFQPSRAENRLGQEQFSLAGDPRGTGLRSDSYHVVMIGDSSVGKTSFMKRAQTGKFSLDIPSSIGLDSCMWTVVVDGKPVVLELWDTAGQERFRSITRHIFHKAQAFLLMYDITCTESFSAVSYWANCIQESATEDVTVLLLGNKSDCAKRQVKTEQGEILAKEYNFEFMECSAATGENVVQCLETVARMLNQKIGAREEATVVQQEAGQKKRSTCC</sequence>
<feature type="compositionally biased region" description="Basic residues" evidence="4">
    <location>
        <begin position="2425"/>
        <end position="2438"/>
    </location>
</feature>
<feature type="compositionally biased region" description="Polar residues" evidence="4">
    <location>
        <begin position="2409"/>
        <end position="2420"/>
    </location>
</feature>
<dbReference type="Ensembl" id="ENSAOCT00000003316.2">
    <property type="protein sequence ID" value="ENSAOCP00000007176.2"/>
    <property type="gene ID" value="ENSAOCG00000000679.2"/>
</dbReference>
<proteinExistence type="predicted"/>
<feature type="compositionally biased region" description="Polar residues" evidence="4">
    <location>
        <begin position="937"/>
        <end position="951"/>
    </location>
</feature>
<feature type="region of interest" description="Disordered" evidence="4">
    <location>
        <begin position="1747"/>
        <end position="1834"/>
    </location>
</feature>
<keyword evidence="6" id="KW-1185">Reference proteome</keyword>
<evidence type="ECO:0000256" key="1">
    <source>
        <dbReference type="ARBA" id="ARBA00022741"/>
    </source>
</evidence>
<dbReference type="OMA" id="EIHVPLD"/>
<feature type="compositionally biased region" description="Basic residues" evidence="4">
    <location>
        <begin position="956"/>
        <end position="968"/>
    </location>
</feature>
<feature type="region of interest" description="Disordered" evidence="4">
    <location>
        <begin position="402"/>
        <end position="429"/>
    </location>
</feature>
<dbReference type="PRINTS" id="PR00449">
    <property type="entry name" value="RASTRNSFRMNG"/>
</dbReference>
<dbReference type="GeneID" id="111575254"/>
<feature type="compositionally biased region" description="Basic and acidic residues" evidence="4">
    <location>
        <begin position="1667"/>
        <end position="1681"/>
    </location>
</feature>
<feature type="compositionally biased region" description="Basic and acidic residues" evidence="4">
    <location>
        <begin position="1159"/>
        <end position="1172"/>
    </location>
</feature>
<feature type="region of interest" description="Disordered" evidence="4">
    <location>
        <begin position="1587"/>
        <end position="1700"/>
    </location>
</feature>
<dbReference type="Proteomes" id="UP001501940">
    <property type="component" value="Chromosome 5"/>
</dbReference>
<feature type="compositionally biased region" description="Basic and acidic residues" evidence="4">
    <location>
        <begin position="677"/>
        <end position="689"/>
    </location>
</feature>
<reference evidence="5 6" key="1">
    <citation type="submission" date="2022-01" db="EMBL/GenBank/DDBJ databases">
        <title>A chromosome-scale genome assembly of the false clownfish, Amphiprion ocellaris.</title>
        <authorList>
            <person name="Ryu T."/>
        </authorList>
    </citation>
    <scope>NUCLEOTIDE SEQUENCE [LARGE SCALE GENOMIC DNA]</scope>
</reference>
<dbReference type="SMART" id="SM00175">
    <property type="entry name" value="RAB"/>
    <property type="match status" value="1"/>
</dbReference>
<feature type="compositionally biased region" description="Basic and acidic residues" evidence="4">
    <location>
        <begin position="87"/>
        <end position="108"/>
    </location>
</feature>
<feature type="compositionally biased region" description="Polar residues" evidence="4">
    <location>
        <begin position="160"/>
        <end position="169"/>
    </location>
</feature>
<feature type="compositionally biased region" description="Low complexity" evidence="4">
    <location>
        <begin position="1314"/>
        <end position="1325"/>
    </location>
</feature>
<feature type="compositionally biased region" description="Polar residues" evidence="4">
    <location>
        <begin position="2370"/>
        <end position="2386"/>
    </location>
</feature>
<accession>A0A3Q1BB69</accession>
<dbReference type="SUPFAM" id="SSF52540">
    <property type="entry name" value="P-loop containing nucleoside triphosphate hydrolases"/>
    <property type="match status" value="1"/>
</dbReference>
<feature type="compositionally biased region" description="Basic residues" evidence="4">
    <location>
        <begin position="1781"/>
        <end position="1795"/>
    </location>
</feature>
<feature type="region of interest" description="Disordered" evidence="4">
    <location>
        <begin position="1248"/>
        <end position="1326"/>
    </location>
</feature>
<dbReference type="CDD" id="cd00154">
    <property type="entry name" value="Rab"/>
    <property type="match status" value="1"/>
</dbReference>
<feature type="compositionally biased region" description="Basic and acidic residues" evidence="4">
    <location>
        <begin position="824"/>
        <end position="879"/>
    </location>
</feature>
<feature type="compositionally biased region" description="Polar residues" evidence="4">
    <location>
        <begin position="512"/>
        <end position="539"/>
    </location>
</feature>
<feature type="compositionally biased region" description="Basic and acidic residues" evidence="4">
    <location>
        <begin position="1210"/>
        <end position="1219"/>
    </location>
</feature>
<feature type="compositionally biased region" description="Basic and acidic residues" evidence="4">
    <location>
        <begin position="1823"/>
        <end position="1834"/>
    </location>
</feature>
<feature type="compositionally biased region" description="Basic and acidic residues" evidence="4">
    <location>
        <begin position="2072"/>
        <end position="2084"/>
    </location>
</feature>
<dbReference type="InterPro" id="IPR027417">
    <property type="entry name" value="P-loop_NTPase"/>
</dbReference>
<dbReference type="GO" id="GO:0005525">
    <property type="term" value="F:GTP binding"/>
    <property type="evidence" value="ECO:0007669"/>
    <property type="project" value="UniProtKB-KW"/>
</dbReference>
<dbReference type="GeneTree" id="ENSGT00940000160379"/>
<dbReference type="PROSITE" id="PS51421">
    <property type="entry name" value="RAS"/>
    <property type="match status" value="1"/>
</dbReference>
<dbReference type="PROSITE" id="PS51419">
    <property type="entry name" value="RAB"/>
    <property type="match status" value="1"/>
</dbReference>
<evidence type="ECO:0000256" key="2">
    <source>
        <dbReference type="ARBA" id="ARBA00023134"/>
    </source>
</evidence>
<evidence type="ECO:0000313" key="5">
    <source>
        <dbReference type="Ensembl" id="ENSAOCP00000007176.2"/>
    </source>
</evidence>
<feature type="compositionally biased region" description="Polar residues" evidence="4">
    <location>
        <begin position="1529"/>
        <end position="1551"/>
    </location>
</feature>
<feature type="compositionally biased region" description="Basic and acidic residues" evidence="4">
    <location>
        <begin position="2178"/>
        <end position="2194"/>
    </location>
</feature>
<feature type="compositionally biased region" description="Basic and acidic residues" evidence="4">
    <location>
        <begin position="1552"/>
        <end position="1564"/>
    </location>
</feature>
<dbReference type="FunFam" id="3.40.50.300:FF:001129">
    <property type="entry name" value="ras-related protein Rab-44 isoform X2"/>
    <property type="match status" value="1"/>
</dbReference>
<feature type="compositionally biased region" description="Polar residues" evidence="4">
    <location>
        <begin position="704"/>
        <end position="719"/>
    </location>
</feature>
<feature type="compositionally biased region" description="Basic and acidic residues" evidence="4">
    <location>
        <begin position="2487"/>
        <end position="2496"/>
    </location>
</feature>
<feature type="region of interest" description="Disordered" evidence="4">
    <location>
        <begin position="487"/>
        <end position="635"/>
    </location>
</feature>
<evidence type="ECO:0000256" key="3">
    <source>
        <dbReference type="ARBA" id="ARBA00023288"/>
    </source>
</evidence>
<feature type="compositionally biased region" description="Basic and acidic residues" evidence="4">
    <location>
        <begin position="415"/>
        <end position="429"/>
    </location>
</feature>
<dbReference type="KEGG" id="aoce:111575254"/>
<keyword evidence="2" id="KW-0342">GTP-binding</keyword>
<feature type="compositionally biased region" description="Polar residues" evidence="4">
    <location>
        <begin position="1181"/>
        <end position="1194"/>
    </location>
</feature>
<feature type="compositionally biased region" description="Polar residues" evidence="4">
    <location>
        <begin position="130"/>
        <end position="151"/>
    </location>
</feature>
<feature type="compositionally biased region" description="Basic and acidic residues" evidence="4">
    <location>
        <begin position="2464"/>
        <end position="2480"/>
    </location>
</feature>
<feature type="compositionally biased region" description="Basic and acidic residues" evidence="4">
    <location>
        <begin position="721"/>
        <end position="746"/>
    </location>
</feature>
<reference evidence="5" key="2">
    <citation type="submission" date="2025-08" db="UniProtKB">
        <authorList>
            <consortium name="Ensembl"/>
        </authorList>
    </citation>
    <scope>IDENTIFICATION</scope>
</reference>
<dbReference type="InterPro" id="IPR050227">
    <property type="entry name" value="Rab"/>
</dbReference>
<feature type="compositionally biased region" description="Low complexity" evidence="4">
    <location>
        <begin position="594"/>
        <end position="603"/>
    </location>
</feature>
<feature type="compositionally biased region" description="Polar residues" evidence="4">
    <location>
        <begin position="2204"/>
        <end position="2214"/>
    </location>
</feature>
<feature type="compositionally biased region" description="Polar residues" evidence="4">
    <location>
        <begin position="772"/>
        <end position="786"/>
    </location>
</feature>
<reference evidence="5" key="3">
    <citation type="submission" date="2025-09" db="UniProtKB">
        <authorList>
            <consortium name="Ensembl"/>
        </authorList>
    </citation>
    <scope>IDENTIFICATION</scope>
</reference>
<feature type="compositionally biased region" description="Basic and acidic residues" evidence="4">
    <location>
        <begin position="1762"/>
        <end position="1772"/>
    </location>
</feature>
<dbReference type="SMART" id="SM00176">
    <property type="entry name" value="RAN"/>
    <property type="match status" value="1"/>
</dbReference>
<dbReference type="PROSITE" id="PS51420">
    <property type="entry name" value="RHO"/>
    <property type="match status" value="1"/>
</dbReference>
<keyword evidence="1" id="KW-0547">Nucleotide-binding</keyword>
<protein>
    <submittedName>
        <fullName evidence="5">Uncharacterized protein</fullName>
    </submittedName>
</protein>
<feature type="compositionally biased region" description="Basic residues" evidence="4">
    <location>
        <begin position="1"/>
        <end position="13"/>
    </location>
</feature>
<feature type="compositionally biased region" description="Basic and acidic residues" evidence="4">
    <location>
        <begin position="1625"/>
        <end position="1655"/>
    </location>
</feature>
<dbReference type="InterPro" id="IPR001806">
    <property type="entry name" value="Small_GTPase"/>
</dbReference>
<feature type="compositionally biased region" description="Basic and acidic residues" evidence="4">
    <location>
        <begin position="893"/>
        <end position="907"/>
    </location>
</feature>
<feature type="compositionally biased region" description="Polar residues" evidence="4">
    <location>
        <begin position="1248"/>
        <end position="1277"/>
    </location>
</feature>
<feature type="region of interest" description="Disordered" evidence="4">
    <location>
        <begin position="1506"/>
        <end position="1571"/>
    </location>
</feature>
<evidence type="ECO:0000313" key="6">
    <source>
        <dbReference type="Proteomes" id="UP001501940"/>
    </source>
</evidence>
<keyword evidence="3" id="KW-0449">Lipoprotein</keyword>
<dbReference type="STRING" id="80972.ENSAOCP00000007176"/>
<dbReference type="CTD" id="401258"/>
<feature type="compositionally biased region" description="Basic and acidic residues" evidence="4">
    <location>
        <begin position="186"/>
        <end position="199"/>
    </location>
</feature>
<dbReference type="RefSeq" id="XP_023136034.2">
    <property type="nucleotide sequence ID" value="XM_023280266.3"/>
</dbReference>